<dbReference type="InterPro" id="IPR003768">
    <property type="entry name" value="ScpA"/>
</dbReference>
<organism evidence="3 4">
    <name type="scientific">Luteimonas cucumeris</name>
    <dbReference type="NCBI Taxonomy" id="985012"/>
    <lineage>
        <taxon>Bacteria</taxon>
        <taxon>Pseudomonadati</taxon>
        <taxon>Pseudomonadota</taxon>
        <taxon>Gammaproteobacteria</taxon>
        <taxon>Lysobacterales</taxon>
        <taxon>Lysobacteraceae</taxon>
        <taxon>Luteimonas</taxon>
    </lineage>
</organism>
<dbReference type="GO" id="GO:0006260">
    <property type="term" value="P:DNA replication"/>
    <property type="evidence" value="ECO:0007669"/>
    <property type="project" value="UniProtKB-UniRule"/>
</dbReference>
<evidence type="ECO:0000313" key="3">
    <source>
        <dbReference type="EMBL" id="TWI03687.1"/>
    </source>
</evidence>
<dbReference type="InterPro" id="IPR023093">
    <property type="entry name" value="ScpA-like_C"/>
</dbReference>
<dbReference type="GO" id="GO:0007059">
    <property type="term" value="P:chromosome segregation"/>
    <property type="evidence" value="ECO:0007669"/>
    <property type="project" value="UniProtKB-UniRule"/>
</dbReference>
<keyword evidence="2" id="KW-0131">Cell cycle</keyword>
<name>A0A562L7M6_9GAMM</name>
<dbReference type="Gene3D" id="1.10.10.580">
    <property type="entry name" value="Structural maintenance of chromosome 1. Chain E"/>
    <property type="match status" value="1"/>
</dbReference>
<dbReference type="OrthoDB" id="9811016at2"/>
<evidence type="ECO:0000256" key="2">
    <source>
        <dbReference type="HAMAP-Rule" id="MF_01805"/>
    </source>
</evidence>
<dbReference type="GO" id="GO:0005737">
    <property type="term" value="C:cytoplasm"/>
    <property type="evidence" value="ECO:0007669"/>
    <property type="project" value="UniProtKB-SubCell"/>
</dbReference>
<dbReference type="RefSeq" id="WP_144898990.1">
    <property type="nucleotide sequence ID" value="NZ_VLKN01000003.1"/>
</dbReference>
<evidence type="ECO:0000256" key="1">
    <source>
        <dbReference type="ARBA" id="ARBA00044777"/>
    </source>
</evidence>
<dbReference type="PANTHER" id="PTHR33969">
    <property type="entry name" value="SEGREGATION AND CONDENSATION PROTEIN A"/>
    <property type="match status" value="1"/>
</dbReference>
<keyword evidence="2" id="KW-0132">Cell division</keyword>
<dbReference type="EMBL" id="VLKN01000003">
    <property type="protein sequence ID" value="TWI03687.1"/>
    <property type="molecule type" value="Genomic_DNA"/>
</dbReference>
<keyword evidence="4" id="KW-1185">Reference proteome</keyword>
<dbReference type="HAMAP" id="MF_01805">
    <property type="entry name" value="ScpA"/>
    <property type="match status" value="1"/>
</dbReference>
<reference evidence="3 4" key="1">
    <citation type="journal article" date="2015" name="Stand. Genomic Sci.">
        <title>Genomic Encyclopedia of Bacterial and Archaeal Type Strains, Phase III: the genomes of soil and plant-associated and newly described type strains.</title>
        <authorList>
            <person name="Whitman W.B."/>
            <person name="Woyke T."/>
            <person name="Klenk H.P."/>
            <person name="Zhou Y."/>
            <person name="Lilburn T.G."/>
            <person name="Beck B.J."/>
            <person name="De Vos P."/>
            <person name="Vandamme P."/>
            <person name="Eisen J.A."/>
            <person name="Garrity G."/>
            <person name="Hugenholtz P."/>
            <person name="Kyrpides N.C."/>
        </authorList>
    </citation>
    <scope>NUCLEOTIDE SEQUENCE [LARGE SCALE GENOMIC DNA]</scope>
    <source>
        <strain evidence="3 4">CGMCC 1.10821</strain>
    </source>
</reference>
<dbReference type="Pfam" id="PF02616">
    <property type="entry name" value="SMC_ScpA"/>
    <property type="match status" value="1"/>
</dbReference>
<comment type="subunit">
    <text evidence="2">Component of a cohesin-like complex composed of ScpA, ScpB and the Smc homodimer, in which ScpA and ScpB bind to the head domain of Smc. The presence of the three proteins is required for the association of the complex with DNA.</text>
</comment>
<dbReference type="Gene3D" id="6.10.250.2410">
    <property type="match status" value="1"/>
</dbReference>
<dbReference type="AlphaFoldDB" id="A0A562L7M6"/>
<protein>
    <recommendedName>
        <fullName evidence="1 2">Segregation and condensation protein A</fullName>
    </recommendedName>
</protein>
<dbReference type="Proteomes" id="UP000315167">
    <property type="component" value="Unassembled WGS sequence"/>
</dbReference>
<comment type="caution">
    <text evidence="3">The sequence shown here is derived from an EMBL/GenBank/DDBJ whole genome shotgun (WGS) entry which is preliminary data.</text>
</comment>
<proteinExistence type="inferred from homology"/>
<evidence type="ECO:0000313" key="4">
    <source>
        <dbReference type="Proteomes" id="UP000315167"/>
    </source>
</evidence>
<sequence length="306" mass="34254">MTAETAPDATHSNHAPVHPQQQEMPLAMVLGQPVLQIPQDLYIPPDALEVILEAFEGPLDLLLYLIRRQNLDILDIPVAEITRQYVDYIQAMHELRFELAAEYLVMAAILAEIKSRMLLPRPPAEEGLEDDPRADLVRRLQEYERFKQAAEDIDALPRLDRDTTTARAFVPDRAAVRLPPPVDLREMLLALHDVLKRAELFTGHAIKRDALSVRQRMGELLTRLGDGAFHRFESLFEPREGKLGVVVTFLSLLELAKEQLIDIVQEAPLAPIYLKSLAVGEDGDGHAGLELSSEFDDDAPAANDAE</sequence>
<comment type="similarity">
    <text evidence="2">Belongs to the ScpA family.</text>
</comment>
<gene>
    <name evidence="2" type="primary">scpA</name>
    <name evidence="3" type="ORF">IP90_01502</name>
</gene>
<accession>A0A562L7M6</accession>
<comment type="function">
    <text evidence="2">Participates in chromosomal partition during cell division. May act via the formation of a condensin-like complex containing Smc and ScpB that pull DNA away from mid-cell into both cell halves.</text>
</comment>
<dbReference type="PANTHER" id="PTHR33969:SF2">
    <property type="entry name" value="SEGREGATION AND CONDENSATION PROTEIN A"/>
    <property type="match status" value="1"/>
</dbReference>
<keyword evidence="2" id="KW-0159">Chromosome partition</keyword>
<keyword evidence="2" id="KW-0963">Cytoplasm</keyword>
<comment type="subcellular location">
    <subcellularLocation>
        <location evidence="2">Cytoplasm</location>
    </subcellularLocation>
    <text evidence="2">Associated with two foci at the outer edges of the nucleoid region in young cells, and at four foci within both cell halves in older cells.</text>
</comment>
<dbReference type="GO" id="GO:0051301">
    <property type="term" value="P:cell division"/>
    <property type="evidence" value="ECO:0007669"/>
    <property type="project" value="UniProtKB-KW"/>
</dbReference>